<evidence type="ECO:0000256" key="6">
    <source>
        <dbReference type="ARBA" id="ARBA00022692"/>
    </source>
</evidence>
<dbReference type="PANTHER" id="PTHR32552:SF82">
    <property type="entry name" value="FCUA PROTEIN"/>
    <property type="match status" value="1"/>
</dbReference>
<keyword evidence="8" id="KW-0408">Iron</keyword>
<dbReference type="GO" id="GO:0015891">
    <property type="term" value="P:siderophore transport"/>
    <property type="evidence" value="ECO:0007669"/>
    <property type="project" value="InterPro"/>
</dbReference>
<keyword evidence="4 14" id="KW-1134">Transmembrane beta strand</keyword>
<keyword evidence="10 16" id="KW-0798">TonB box</keyword>
<name>A0A2U3MX59_9GAMM</name>
<keyword evidence="9" id="KW-0406">Ion transport</keyword>
<evidence type="ECO:0000256" key="9">
    <source>
        <dbReference type="ARBA" id="ARBA00023065"/>
    </source>
</evidence>
<evidence type="ECO:0000256" key="1">
    <source>
        <dbReference type="ARBA" id="ARBA00004571"/>
    </source>
</evidence>
<evidence type="ECO:0000256" key="11">
    <source>
        <dbReference type="ARBA" id="ARBA00023136"/>
    </source>
</evidence>
<sequence length="721" mass="80824">MNKQRIAGKTRFKLSVLASMLPIFSAFPAYAEDQQVNSDQQHALPTITYTAEPLNKVSEVNVGAFGSKDFLEVPIAIQSYDAEDIKDRAARTVYDVLQNDASISNASYGNSFDNFRLRGFAMDNFNTIRRDGLTLAAHHDYGLENIERIDVLKGPSGFLYGLNSPGGTINYIIKRPTKDPFTQITLQGSSLEQRYIALDDSHSTQDGRFGYRFNAAYDKRGNFDHASDLSRKFIGLATDFRLNDRALLQLNFDWSEKSVIADPLLVADQSGRTNPNDPSTYLLPPKIDRRDLLTGSWFRHKTEAFNTDAKFQFDLSDNWKSIMQANYSRVERNGGYQDLKNIKQNGDIGQAAYSVSRGEIFTAYSLQSYLAGKIETGVLQHDLFFGAAYKRHGDKSPFWDDVGGEGTNPYDYSVGNILRPVQPPFYDFGPKKPQDFNSKITETSIFASDLVSINEYLQVLLGGRYVWYRSKNQSATDIPQSENTFVPAASLMFRPTTNILTYVSYSKGFERGGNAPFSANNANQPMGTIKSEQFEIGLKTKLTDRLNLGFAAFDIRRDANYLNLSNDYVKDGEYKHRGVELELTGKVTNDLTLLANLAYLDTELNKVTDLSTLGKRSEGTPKWKGYLNANYRLPVLPELSIDAAYSYVSNRAVNAQNDGFIPSYSLIDAGLKYDANIQKTPVTFRLLGKNLFNKYYYSSAVDSGLAIGQPREVVFSAEVKF</sequence>
<keyword evidence="13 14" id="KW-0998">Cell outer membrane</keyword>
<dbReference type="InterPro" id="IPR039426">
    <property type="entry name" value="TonB-dep_rcpt-like"/>
</dbReference>
<evidence type="ECO:0000256" key="3">
    <source>
        <dbReference type="ARBA" id="ARBA00022448"/>
    </source>
</evidence>
<feature type="domain" description="TonB-dependent receptor plug" evidence="19">
    <location>
        <begin position="72"/>
        <end position="168"/>
    </location>
</feature>
<comment type="similarity">
    <text evidence="2 14 16">Belongs to the TonB-dependent receptor family.</text>
</comment>
<keyword evidence="3 14" id="KW-0813">Transport</keyword>
<dbReference type="Pfam" id="PF00593">
    <property type="entry name" value="TonB_dep_Rec_b-barrel"/>
    <property type="match status" value="1"/>
</dbReference>
<dbReference type="NCBIfam" id="TIGR01783">
    <property type="entry name" value="TonB-siderophor"/>
    <property type="match status" value="1"/>
</dbReference>
<dbReference type="InParanoid" id="A0A2U3MX59"/>
<keyword evidence="7 17" id="KW-0732">Signal</keyword>
<feature type="short sequence motif" description="TonB C-terminal box" evidence="15">
    <location>
        <begin position="704"/>
        <end position="721"/>
    </location>
</feature>
<dbReference type="AlphaFoldDB" id="A0A2U3MX59"/>
<reference evidence="21" key="1">
    <citation type="submission" date="2018-03" db="EMBL/GenBank/DDBJ databases">
        <authorList>
            <person name="Blom J."/>
        </authorList>
    </citation>
    <scope>NUCLEOTIDE SEQUENCE [LARGE SCALE GENOMIC DNA]</scope>
    <source>
        <strain evidence="21">KPC-SM-21</strain>
    </source>
</reference>
<dbReference type="CDD" id="cd01347">
    <property type="entry name" value="ligand_gated_channel"/>
    <property type="match status" value="1"/>
</dbReference>
<accession>A0A2U3MX59</accession>
<dbReference type="InterPro" id="IPR012910">
    <property type="entry name" value="Plug_dom"/>
</dbReference>
<evidence type="ECO:0000256" key="17">
    <source>
        <dbReference type="SAM" id="SignalP"/>
    </source>
</evidence>
<evidence type="ECO:0000256" key="5">
    <source>
        <dbReference type="ARBA" id="ARBA00022496"/>
    </source>
</evidence>
<keyword evidence="21" id="KW-1185">Reference proteome</keyword>
<keyword evidence="12 20" id="KW-0675">Receptor</keyword>
<dbReference type="GO" id="GO:0009279">
    <property type="term" value="C:cell outer membrane"/>
    <property type="evidence" value="ECO:0007669"/>
    <property type="project" value="UniProtKB-SubCell"/>
</dbReference>
<evidence type="ECO:0000256" key="4">
    <source>
        <dbReference type="ARBA" id="ARBA00022452"/>
    </source>
</evidence>
<evidence type="ECO:0000256" key="10">
    <source>
        <dbReference type="ARBA" id="ARBA00023077"/>
    </source>
</evidence>
<keyword evidence="6 14" id="KW-0812">Transmembrane</keyword>
<dbReference type="Gene3D" id="2.40.170.20">
    <property type="entry name" value="TonB-dependent receptor, beta-barrel domain"/>
    <property type="match status" value="1"/>
</dbReference>
<protein>
    <submittedName>
        <fullName evidence="20">Ferrichrome receptor FcuA</fullName>
    </submittedName>
</protein>
<evidence type="ECO:0000256" key="2">
    <source>
        <dbReference type="ARBA" id="ARBA00009810"/>
    </source>
</evidence>
<dbReference type="Proteomes" id="UP000245974">
    <property type="component" value="Unassembled WGS sequence"/>
</dbReference>
<organism evidence="20 21">
    <name type="scientific">Acinetobacter stercoris</name>
    <dbReference type="NCBI Taxonomy" id="2126983"/>
    <lineage>
        <taxon>Bacteria</taxon>
        <taxon>Pseudomonadati</taxon>
        <taxon>Pseudomonadota</taxon>
        <taxon>Gammaproteobacteria</taxon>
        <taxon>Moraxellales</taxon>
        <taxon>Moraxellaceae</taxon>
        <taxon>Acinetobacter</taxon>
    </lineage>
</organism>
<dbReference type="PANTHER" id="PTHR32552">
    <property type="entry name" value="FERRICHROME IRON RECEPTOR-RELATED"/>
    <property type="match status" value="1"/>
</dbReference>
<evidence type="ECO:0000256" key="13">
    <source>
        <dbReference type="ARBA" id="ARBA00023237"/>
    </source>
</evidence>
<evidence type="ECO:0000256" key="8">
    <source>
        <dbReference type="ARBA" id="ARBA00023004"/>
    </source>
</evidence>
<dbReference type="InterPro" id="IPR036942">
    <property type="entry name" value="Beta-barrel_TonB_sf"/>
</dbReference>
<evidence type="ECO:0000256" key="16">
    <source>
        <dbReference type="RuleBase" id="RU003357"/>
    </source>
</evidence>
<comment type="subcellular location">
    <subcellularLocation>
        <location evidence="1 14">Cell outer membrane</location>
        <topology evidence="1 14">Multi-pass membrane protein</topology>
    </subcellularLocation>
</comment>
<gene>
    <name evidence="20" type="primary">fcuA_1</name>
    <name evidence="20" type="ORF">KPC_1206</name>
</gene>
<dbReference type="GO" id="GO:0038023">
    <property type="term" value="F:signaling receptor activity"/>
    <property type="evidence" value="ECO:0007669"/>
    <property type="project" value="InterPro"/>
</dbReference>
<dbReference type="GO" id="GO:0015344">
    <property type="term" value="F:siderophore uptake transmembrane transporter activity"/>
    <property type="evidence" value="ECO:0007669"/>
    <property type="project" value="TreeGrafter"/>
</dbReference>
<evidence type="ECO:0000259" key="18">
    <source>
        <dbReference type="Pfam" id="PF00593"/>
    </source>
</evidence>
<dbReference type="PROSITE" id="PS52016">
    <property type="entry name" value="TONB_DEPENDENT_REC_3"/>
    <property type="match status" value="1"/>
</dbReference>
<evidence type="ECO:0000256" key="12">
    <source>
        <dbReference type="ARBA" id="ARBA00023170"/>
    </source>
</evidence>
<proteinExistence type="inferred from homology"/>
<evidence type="ECO:0000313" key="20">
    <source>
        <dbReference type="EMBL" id="SPL70028.1"/>
    </source>
</evidence>
<feature type="signal peptide" evidence="17">
    <location>
        <begin position="1"/>
        <end position="31"/>
    </location>
</feature>
<dbReference type="InterPro" id="IPR037066">
    <property type="entry name" value="Plug_dom_sf"/>
</dbReference>
<dbReference type="InterPro" id="IPR000531">
    <property type="entry name" value="Beta-barrel_TonB"/>
</dbReference>
<dbReference type="SUPFAM" id="SSF56935">
    <property type="entry name" value="Porins"/>
    <property type="match status" value="1"/>
</dbReference>
<dbReference type="PROSITE" id="PS01156">
    <property type="entry name" value="TONB_DEPENDENT_REC_2"/>
    <property type="match status" value="1"/>
</dbReference>
<feature type="domain" description="TonB-dependent receptor-like beta-barrel" evidence="18">
    <location>
        <begin position="273"/>
        <end position="691"/>
    </location>
</feature>
<dbReference type="InterPro" id="IPR010917">
    <property type="entry name" value="TonB_rcpt_CS"/>
</dbReference>
<keyword evidence="11 14" id="KW-0472">Membrane</keyword>
<dbReference type="Gene3D" id="2.170.130.10">
    <property type="entry name" value="TonB-dependent receptor, plug domain"/>
    <property type="match status" value="1"/>
</dbReference>
<dbReference type="InterPro" id="IPR010105">
    <property type="entry name" value="TonB_sidphr_rcpt"/>
</dbReference>
<evidence type="ECO:0000256" key="15">
    <source>
        <dbReference type="PROSITE-ProRule" id="PRU10144"/>
    </source>
</evidence>
<evidence type="ECO:0000259" key="19">
    <source>
        <dbReference type="Pfam" id="PF07715"/>
    </source>
</evidence>
<evidence type="ECO:0000313" key="21">
    <source>
        <dbReference type="Proteomes" id="UP000245974"/>
    </source>
</evidence>
<dbReference type="RefSeq" id="WP_121973530.1">
    <property type="nucleotide sequence ID" value="NZ_OOGT01000038.1"/>
</dbReference>
<keyword evidence="5" id="KW-0410">Iron transport</keyword>
<dbReference type="Pfam" id="PF07715">
    <property type="entry name" value="Plug"/>
    <property type="match status" value="1"/>
</dbReference>
<dbReference type="OrthoDB" id="8732650at2"/>
<feature type="chain" id="PRO_5015712972" evidence="17">
    <location>
        <begin position="32"/>
        <end position="721"/>
    </location>
</feature>
<dbReference type="EMBL" id="OOGT01000038">
    <property type="protein sequence ID" value="SPL70028.1"/>
    <property type="molecule type" value="Genomic_DNA"/>
</dbReference>
<evidence type="ECO:0000256" key="14">
    <source>
        <dbReference type="PROSITE-ProRule" id="PRU01360"/>
    </source>
</evidence>
<evidence type="ECO:0000256" key="7">
    <source>
        <dbReference type="ARBA" id="ARBA00022729"/>
    </source>
</evidence>